<reference evidence="2" key="1">
    <citation type="journal article" date="2020" name="Genome Biol.">
        <title>Gamete binning: chromosome-level and haplotype-resolved genome assembly enabled by high-throughput single-cell sequencing of gamete genomes.</title>
        <authorList>
            <person name="Campoy J.A."/>
            <person name="Sun H."/>
            <person name="Goel M."/>
            <person name="Jiao W.-B."/>
            <person name="Folz-Donahue K."/>
            <person name="Wang N."/>
            <person name="Rubio M."/>
            <person name="Liu C."/>
            <person name="Kukat C."/>
            <person name="Ruiz D."/>
            <person name="Huettel B."/>
            <person name="Schneeberger K."/>
        </authorList>
    </citation>
    <scope>NUCLEOTIDE SEQUENCE [LARGE SCALE GENOMIC DNA]</scope>
    <source>
        <strain evidence="2">cv. Rojo Pasion</strain>
    </source>
</reference>
<keyword evidence="2" id="KW-1185">Reference proteome</keyword>
<evidence type="ECO:0000313" key="2">
    <source>
        <dbReference type="Proteomes" id="UP000507245"/>
    </source>
</evidence>
<dbReference type="Proteomes" id="UP000507245">
    <property type="component" value="Unassembled WGS sequence"/>
</dbReference>
<name>A0A6J5W097_PRUAR</name>
<dbReference type="OrthoDB" id="1741109at2759"/>
<evidence type="ECO:0000313" key="1">
    <source>
        <dbReference type="EMBL" id="CAB4293317.1"/>
    </source>
</evidence>
<organism evidence="1 2">
    <name type="scientific">Prunus armeniaca</name>
    <name type="common">Apricot</name>
    <name type="synonym">Armeniaca vulgaris</name>
    <dbReference type="NCBI Taxonomy" id="36596"/>
    <lineage>
        <taxon>Eukaryota</taxon>
        <taxon>Viridiplantae</taxon>
        <taxon>Streptophyta</taxon>
        <taxon>Embryophyta</taxon>
        <taxon>Tracheophyta</taxon>
        <taxon>Spermatophyta</taxon>
        <taxon>Magnoliopsida</taxon>
        <taxon>eudicotyledons</taxon>
        <taxon>Gunneridae</taxon>
        <taxon>Pentapetalae</taxon>
        <taxon>rosids</taxon>
        <taxon>fabids</taxon>
        <taxon>Rosales</taxon>
        <taxon>Rosaceae</taxon>
        <taxon>Amygdaloideae</taxon>
        <taxon>Amygdaleae</taxon>
        <taxon>Prunus</taxon>
    </lineage>
</organism>
<protein>
    <submittedName>
        <fullName evidence="1">Uncharacterized protein</fullName>
    </submittedName>
</protein>
<sequence length="90" mass="10073">MEEKVFMMGSVEEHHHGDFNEVESGKHSFPPEASDICDFFGDAVVLPRVGDEYQVEVPPLAAISYFINNLSYAKMAGHGPYNFLMGCPYQ</sequence>
<dbReference type="EMBL" id="CAEKKB010000001">
    <property type="protein sequence ID" value="CAB4293317.1"/>
    <property type="molecule type" value="Genomic_DNA"/>
</dbReference>
<accession>A0A6J5W097</accession>
<dbReference type="AlphaFoldDB" id="A0A6J5W097"/>
<gene>
    <name evidence="1" type="ORF">ORAREDHAP_LOCUS2144</name>
</gene>
<proteinExistence type="predicted"/>